<name>A0ABY3T482_9GAMM</name>
<evidence type="ECO:0000313" key="2">
    <source>
        <dbReference type="Proteomes" id="UP001054801"/>
    </source>
</evidence>
<dbReference type="Proteomes" id="UP001054801">
    <property type="component" value="Plasmid pThCT3_1"/>
</dbReference>
<evidence type="ECO:0000313" key="1">
    <source>
        <dbReference type="EMBL" id="UJS26668.1"/>
    </source>
</evidence>
<protein>
    <submittedName>
        <fullName evidence="1">Uncharacterized protein</fullName>
    </submittedName>
</protein>
<accession>A0ABY3T482</accession>
<keyword evidence="1" id="KW-0614">Plasmid</keyword>
<dbReference type="RefSeq" id="WP_236502091.1">
    <property type="nucleotide sequence ID" value="NZ_CP091245.1"/>
</dbReference>
<dbReference type="EMBL" id="CP091245">
    <property type="protein sequence ID" value="UJS26668.1"/>
    <property type="molecule type" value="Genomic_DNA"/>
</dbReference>
<geneLocation type="plasmid" evidence="1 2">
    <name>pThCT3_1</name>
</geneLocation>
<sequence>MTKSYQDTVVSKVNILYEKYKSNDEEINKNKEKSSSLRLAIQSLTEKLQQPNYINGSDTLAELEAARNIAINMDCESLKQKIEDIEINIKNGNTEQSLDHLETMVLWASLLKTRLEYITSLEVLNGLYQDQKTLKIKFKKLANILEEDILSYETTSTHENGNEVIEPSILIYETISSESNASVH</sequence>
<gene>
    <name evidence="1" type="ORF">L2Y54_21485</name>
</gene>
<organism evidence="1 2">
    <name type="scientific">Thiothrix winogradskyi</name>
    <dbReference type="NCBI Taxonomy" id="96472"/>
    <lineage>
        <taxon>Bacteria</taxon>
        <taxon>Pseudomonadati</taxon>
        <taxon>Pseudomonadota</taxon>
        <taxon>Gammaproteobacteria</taxon>
        <taxon>Thiotrichales</taxon>
        <taxon>Thiotrichaceae</taxon>
        <taxon>Thiothrix</taxon>
    </lineage>
</organism>
<proteinExistence type="predicted"/>
<keyword evidence="2" id="KW-1185">Reference proteome</keyword>
<reference evidence="1" key="1">
    <citation type="journal article" date="2022" name="Microorganisms">
        <title>Two New Species of Filamentous Sulfur Bacteria of the Genus Thiothrix, Thiothrix winogradskyi sp. nov. and 'Candidatus Thiothrix sulfatifontis' sp. nov.</title>
        <authorList>
            <person name="Ravin N.V."/>
            <person name="Rossetti S."/>
            <person name="Beletsky A.V."/>
            <person name="Kadnikov V.V."/>
            <person name="Rudenko T.S."/>
            <person name="Smolyakov D.D."/>
            <person name="Moskvitina M.I."/>
            <person name="Gureeva M.V."/>
            <person name="Mardanov A.V."/>
            <person name="Grabovich M.Y."/>
        </authorList>
    </citation>
    <scope>NUCLEOTIDE SEQUENCE</scope>
    <source>
        <strain evidence="1">CT3</strain>
    </source>
</reference>